<organism evidence="1 2">
    <name type="scientific">Parelaphostrongylus tenuis</name>
    <name type="common">Meningeal worm</name>
    <dbReference type="NCBI Taxonomy" id="148309"/>
    <lineage>
        <taxon>Eukaryota</taxon>
        <taxon>Metazoa</taxon>
        <taxon>Ecdysozoa</taxon>
        <taxon>Nematoda</taxon>
        <taxon>Chromadorea</taxon>
        <taxon>Rhabditida</taxon>
        <taxon>Rhabditina</taxon>
        <taxon>Rhabditomorpha</taxon>
        <taxon>Strongyloidea</taxon>
        <taxon>Metastrongylidae</taxon>
        <taxon>Parelaphostrongylus</taxon>
    </lineage>
</organism>
<keyword evidence="2" id="KW-1185">Reference proteome</keyword>
<comment type="caution">
    <text evidence="1">The sequence shown here is derived from an EMBL/GenBank/DDBJ whole genome shotgun (WGS) entry which is preliminary data.</text>
</comment>
<gene>
    <name evidence="1" type="ORF">KIN20_015505</name>
</gene>
<name>A0AAD5QPY3_PARTN</name>
<dbReference type="EMBL" id="JAHQIW010003117">
    <property type="protein sequence ID" value="KAJ1357369.1"/>
    <property type="molecule type" value="Genomic_DNA"/>
</dbReference>
<proteinExistence type="predicted"/>
<evidence type="ECO:0000313" key="1">
    <source>
        <dbReference type="EMBL" id="KAJ1357369.1"/>
    </source>
</evidence>
<evidence type="ECO:0008006" key="3">
    <source>
        <dbReference type="Google" id="ProtNLM"/>
    </source>
</evidence>
<protein>
    <recommendedName>
        <fullName evidence="3">Mos1 transposase HTH domain-containing protein</fullName>
    </recommendedName>
</protein>
<accession>A0AAD5QPY3</accession>
<evidence type="ECO:0000313" key="2">
    <source>
        <dbReference type="Proteomes" id="UP001196413"/>
    </source>
</evidence>
<dbReference type="AlphaFoldDB" id="A0AAD5QPY3"/>
<reference evidence="1" key="1">
    <citation type="submission" date="2021-06" db="EMBL/GenBank/DDBJ databases">
        <title>Parelaphostrongylus tenuis whole genome reference sequence.</title>
        <authorList>
            <person name="Garwood T.J."/>
            <person name="Larsen P.A."/>
            <person name="Fountain-Jones N.M."/>
            <person name="Garbe J.R."/>
            <person name="Macchietto M.G."/>
            <person name="Kania S.A."/>
            <person name="Gerhold R.W."/>
            <person name="Richards J.E."/>
            <person name="Wolf T.M."/>
        </authorList>
    </citation>
    <scope>NUCLEOTIDE SEQUENCE</scope>
    <source>
        <strain evidence="1">MNPRO001-30</strain>
        <tissue evidence="1">Meninges</tissue>
    </source>
</reference>
<sequence length="80" mass="9102">MAVVFKANGTSERISLARGEDTAGKSTVYRWFKNFDECEESFVQWSTGCGTKNHHRLVSKEWISTTDPRPGFQLVESEMV</sequence>
<dbReference type="Proteomes" id="UP001196413">
    <property type="component" value="Unassembled WGS sequence"/>
</dbReference>